<evidence type="ECO:0000256" key="1">
    <source>
        <dbReference type="SAM" id="Phobius"/>
    </source>
</evidence>
<keyword evidence="1" id="KW-0812">Transmembrane</keyword>
<sequence length="96" mass="10736">MFTAPDANRDPFIFSDDAATGHWALGIGHWGVCWLTAAAAAWLPRSMPFVCVSAGWSPFKQEDPQLIFPWHEDMTILRPSSHVMKTRRSSAHLPMA</sequence>
<gene>
    <name evidence="2" type="ORF">RRG08_003109</name>
</gene>
<dbReference type="Proteomes" id="UP001283361">
    <property type="component" value="Unassembled WGS sequence"/>
</dbReference>
<protein>
    <submittedName>
        <fullName evidence="2">Uncharacterized protein</fullName>
    </submittedName>
</protein>
<dbReference type="EMBL" id="JAWDGP010000422">
    <property type="protein sequence ID" value="KAK3800703.1"/>
    <property type="molecule type" value="Genomic_DNA"/>
</dbReference>
<keyword evidence="3" id="KW-1185">Reference proteome</keyword>
<comment type="caution">
    <text evidence="2">The sequence shown here is derived from an EMBL/GenBank/DDBJ whole genome shotgun (WGS) entry which is preliminary data.</text>
</comment>
<evidence type="ECO:0000313" key="2">
    <source>
        <dbReference type="EMBL" id="KAK3800703.1"/>
    </source>
</evidence>
<keyword evidence="1" id="KW-1133">Transmembrane helix</keyword>
<reference evidence="2" key="1">
    <citation type="journal article" date="2023" name="G3 (Bethesda)">
        <title>A reference genome for the long-term kleptoplast-retaining sea slug Elysia crispata morphotype clarki.</title>
        <authorList>
            <person name="Eastman K.E."/>
            <person name="Pendleton A.L."/>
            <person name="Shaikh M.A."/>
            <person name="Suttiyut T."/>
            <person name="Ogas R."/>
            <person name="Tomko P."/>
            <person name="Gavelis G."/>
            <person name="Widhalm J.R."/>
            <person name="Wisecaver J.H."/>
        </authorList>
    </citation>
    <scope>NUCLEOTIDE SEQUENCE</scope>
    <source>
        <strain evidence="2">ECLA1</strain>
    </source>
</reference>
<name>A0AAE1B765_9GAST</name>
<feature type="transmembrane region" description="Helical" evidence="1">
    <location>
        <begin position="20"/>
        <end position="43"/>
    </location>
</feature>
<organism evidence="2 3">
    <name type="scientific">Elysia crispata</name>
    <name type="common">lettuce slug</name>
    <dbReference type="NCBI Taxonomy" id="231223"/>
    <lineage>
        <taxon>Eukaryota</taxon>
        <taxon>Metazoa</taxon>
        <taxon>Spiralia</taxon>
        <taxon>Lophotrochozoa</taxon>
        <taxon>Mollusca</taxon>
        <taxon>Gastropoda</taxon>
        <taxon>Heterobranchia</taxon>
        <taxon>Euthyneura</taxon>
        <taxon>Panpulmonata</taxon>
        <taxon>Sacoglossa</taxon>
        <taxon>Placobranchoidea</taxon>
        <taxon>Plakobranchidae</taxon>
        <taxon>Elysia</taxon>
    </lineage>
</organism>
<evidence type="ECO:0000313" key="3">
    <source>
        <dbReference type="Proteomes" id="UP001283361"/>
    </source>
</evidence>
<keyword evidence="1" id="KW-0472">Membrane</keyword>
<dbReference type="AlphaFoldDB" id="A0AAE1B765"/>
<proteinExistence type="predicted"/>
<accession>A0AAE1B765</accession>